<evidence type="ECO:0000313" key="4">
    <source>
        <dbReference type="Proteomes" id="UP000190744"/>
    </source>
</evidence>
<dbReference type="InterPro" id="IPR035959">
    <property type="entry name" value="RutC-like_sf"/>
</dbReference>
<dbReference type="InterPro" id="IPR006175">
    <property type="entry name" value="YjgF/YER057c/UK114"/>
</dbReference>
<dbReference type="PANTHER" id="PTHR11803">
    <property type="entry name" value="2-IMINOBUTANOATE/2-IMINOPROPANOATE DEAMINASE RIDA"/>
    <property type="match status" value="1"/>
</dbReference>
<proteinExistence type="inferred from homology"/>
<evidence type="ECO:0000313" key="3">
    <source>
        <dbReference type="EMBL" id="OOQ87557.1"/>
    </source>
</evidence>
<dbReference type="GO" id="GO:0005829">
    <property type="term" value="C:cytosol"/>
    <property type="evidence" value="ECO:0007669"/>
    <property type="project" value="TreeGrafter"/>
</dbReference>
<sequence>MQRPISRLSALSRTLNPLNSTNSLSRPQFLPNMSAHMSYVTSKEACPRTLNCPPLRSPVESRACLELTHGCRPLRTFFFPATKHTQAPSQHPSHSHTPHPHPQPPHPHPLPDPIQSKFNKPALTLLLQSQAIRANGQIFVSGQIPADSTGALVTGSIGELTQACCNNIQAILTAAGSEVSKIVKVNVFLTDMANFAEMNATYEKFFVHKPARSCVAVHQLPKGVLVEIECIALE</sequence>
<organism evidence="3 4">
    <name type="scientific">Penicillium brasilianum</name>
    <dbReference type="NCBI Taxonomy" id="104259"/>
    <lineage>
        <taxon>Eukaryota</taxon>
        <taxon>Fungi</taxon>
        <taxon>Dikarya</taxon>
        <taxon>Ascomycota</taxon>
        <taxon>Pezizomycotina</taxon>
        <taxon>Eurotiomycetes</taxon>
        <taxon>Eurotiomycetidae</taxon>
        <taxon>Eurotiales</taxon>
        <taxon>Aspergillaceae</taxon>
        <taxon>Penicillium</taxon>
    </lineage>
</organism>
<dbReference type="PANTHER" id="PTHR11803:SF58">
    <property type="entry name" value="PROTEIN HMF1-RELATED"/>
    <property type="match status" value="1"/>
</dbReference>
<reference evidence="4" key="1">
    <citation type="submission" date="2015-09" db="EMBL/GenBank/DDBJ databases">
        <authorList>
            <person name="Fill T.P."/>
            <person name="Baretta J.F."/>
            <person name="de Almeida L.G."/>
            <person name="Rocha M."/>
            <person name="de Souza D.H."/>
            <person name="Malavazi I."/>
            <person name="Cerdeira L.T."/>
            <person name="Hong H."/>
            <person name="Samborskyy M."/>
            <person name="de Vasconcelos A.T."/>
            <person name="Leadlay P."/>
            <person name="Rodrigues-Filho E."/>
        </authorList>
    </citation>
    <scope>NUCLEOTIDE SEQUENCE [LARGE SCALE GENOMIC DNA]</scope>
    <source>
        <strain evidence="4">LaBioMMi 136</strain>
    </source>
</reference>
<name>A0A1S9RPW6_PENBI</name>
<dbReference type="EMBL" id="LJBN01000123">
    <property type="protein sequence ID" value="OOQ87557.1"/>
    <property type="molecule type" value="Genomic_DNA"/>
</dbReference>
<evidence type="ECO:0000256" key="2">
    <source>
        <dbReference type="SAM" id="MobiDB-lite"/>
    </source>
</evidence>
<dbReference type="GO" id="GO:0005739">
    <property type="term" value="C:mitochondrion"/>
    <property type="evidence" value="ECO:0007669"/>
    <property type="project" value="UniProtKB-ARBA"/>
</dbReference>
<dbReference type="Pfam" id="PF01042">
    <property type="entry name" value="Ribonuc_L-PSP"/>
    <property type="match status" value="1"/>
</dbReference>
<gene>
    <name evidence="3" type="ORF">PEBR_15571</name>
</gene>
<dbReference type="FunFam" id="3.30.1330.40:FF:000001">
    <property type="entry name" value="L-PSP family endoribonuclease"/>
    <property type="match status" value="1"/>
</dbReference>
<evidence type="ECO:0000256" key="1">
    <source>
        <dbReference type="ARBA" id="ARBA00010552"/>
    </source>
</evidence>
<dbReference type="AlphaFoldDB" id="A0A1S9RPW6"/>
<dbReference type="GO" id="GO:0019239">
    <property type="term" value="F:deaminase activity"/>
    <property type="evidence" value="ECO:0007669"/>
    <property type="project" value="TreeGrafter"/>
</dbReference>
<protein>
    <submittedName>
        <fullName evidence="3">Uncharacterized protein</fullName>
    </submittedName>
</protein>
<feature type="region of interest" description="Disordered" evidence="2">
    <location>
        <begin position="83"/>
        <end position="114"/>
    </location>
</feature>
<dbReference type="Proteomes" id="UP000190744">
    <property type="component" value="Unassembled WGS sequence"/>
</dbReference>
<feature type="compositionally biased region" description="Pro residues" evidence="2">
    <location>
        <begin position="100"/>
        <end position="112"/>
    </location>
</feature>
<comment type="caution">
    <text evidence="3">The sequence shown here is derived from an EMBL/GenBank/DDBJ whole genome shotgun (WGS) entry which is preliminary data.</text>
</comment>
<dbReference type="Gene3D" id="3.30.1330.40">
    <property type="entry name" value="RutC-like"/>
    <property type="match status" value="1"/>
</dbReference>
<dbReference type="SUPFAM" id="SSF55298">
    <property type="entry name" value="YjgF-like"/>
    <property type="match status" value="1"/>
</dbReference>
<dbReference type="CDD" id="cd00448">
    <property type="entry name" value="YjgF_YER057c_UK114_family"/>
    <property type="match status" value="1"/>
</dbReference>
<comment type="similarity">
    <text evidence="1">Belongs to the RutC family.</text>
</comment>
<dbReference type="InterPro" id="IPR006056">
    <property type="entry name" value="RidA"/>
</dbReference>
<dbReference type="NCBIfam" id="TIGR00004">
    <property type="entry name" value="Rid family detoxifying hydrolase"/>
    <property type="match status" value="1"/>
</dbReference>
<accession>A0A1S9RPW6</accession>